<dbReference type="PANTHER" id="PTHR43941:SF1">
    <property type="entry name" value="STRUCTURAL MAINTENANCE OF CHROMOSOMES PROTEIN 2"/>
    <property type="match status" value="1"/>
</dbReference>
<accession>A0A0C1URF3</accession>
<reference evidence="4" key="2">
    <citation type="journal article" date="2015" name="Genome Announc.">
        <title>Draft Genome Sequence of Filamentous Marine Cyanobacterium Lyngbya confervoides Strain BDU141951.</title>
        <authorList>
            <person name="Chandrababunaidu M.M."/>
            <person name="Sen D."/>
            <person name="Tripathy S."/>
        </authorList>
    </citation>
    <scope>NUCLEOTIDE SEQUENCE</scope>
    <source>
        <strain evidence="4">BDU141951</strain>
    </source>
</reference>
<dbReference type="PANTHER" id="PTHR43941">
    <property type="entry name" value="STRUCTURAL MAINTENANCE OF CHROMOSOMES PROTEIN 2"/>
    <property type="match status" value="1"/>
</dbReference>
<dbReference type="EMBL" id="JTHE02000003">
    <property type="protein sequence ID" value="NEV68607.1"/>
    <property type="molecule type" value="Genomic_DNA"/>
</dbReference>
<evidence type="ECO:0000256" key="3">
    <source>
        <dbReference type="SAM" id="Phobius"/>
    </source>
</evidence>
<keyword evidence="3" id="KW-0472">Membrane</keyword>
<gene>
    <name evidence="4" type="ORF">QQ91_015955</name>
</gene>
<feature type="compositionally biased region" description="Polar residues" evidence="2">
    <location>
        <begin position="460"/>
        <end position="470"/>
    </location>
</feature>
<feature type="coiled-coil region" evidence="1">
    <location>
        <begin position="78"/>
        <end position="231"/>
    </location>
</feature>
<keyword evidence="3" id="KW-0812">Transmembrane</keyword>
<dbReference type="InterPro" id="IPR021435">
    <property type="entry name" value="DUF3084"/>
</dbReference>
<comment type="caution">
    <text evidence="4">The sequence shown here is derived from an EMBL/GenBank/DDBJ whole genome shotgun (WGS) entry which is preliminary data.</text>
</comment>
<feature type="transmembrane region" description="Helical" evidence="3">
    <location>
        <begin position="47"/>
        <end position="67"/>
    </location>
</feature>
<proteinExistence type="predicted"/>
<feature type="transmembrane region" description="Helical" evidence="3">
    <location>
        <begin position="6"/>
        <end position="26"/>
    </location>
</feature>
<feature type="region of interest" description="Disordered" evidence="2">
    <location>
        <begin position="451"/>
        <end position="470"/>
    </location>
</feature>
<sequence>MATGYVLVLAVLILGGVIATLGDRIGMRVGKARLSLFNLRPRQTATVVSILTGGVISASTLALLFGVSQQLRTGVFELERIQEDLLQAEAELGEAETAKADIESALTDARAEQTAAQQELAKINRSLQQAVEQQQTTQSELQQSRSRLSSLQSELGEVSQQSAQLQNEIQRLQTERADLLQQQATVQERIAERDRLIAERDQDIAQREARLRELQSQQAELQENVALLEQQYQGLFRGSVAVGRNEPLVSVLLRVNDEVEARRAVDQLLRQANRSAIEEIAPGIDRDDPVLLIPTQDVDRLVQRISDGQSYVVRVLSSANYIIGEPCVVADGGPCVQVFIDAAVNELIYEPGQRLAMVSVDPRNLTNQELVEKLNLLIASLQFRARQDGIVGDTLQVADGRTDALIAFLQEMRNLDTPIDIQAIASAPIPTVGPLQVELFAVRNGQVLLRTDDLPREAPSETSSSDPRRR</sequence>
<dbReference type="Gene3D" id="1.10.287.1490">
    <property type="match status" value="1"/>
</dbReference>
<evidence type="ECO:0000313" key="4">
    <source>
        <dbReference type="EMBL" id="NEV68607.1"/>
    </source>
</evidence>
<keyword evidence="1" id="KW-0175">Coiled coil</keyword>
<protein>
    <submittedName>
        <fullName evidence="4">DUF3084 domain-containing protein</fullName>
    </submittedName>
</protein>
<keyword evidence="3" id="KW-1133">Transmembrane helix</keyword>
<name>A0A0C1URF3_9CYAN</name>
<reference evidence="4" key="3">
    <citation type="submission" date="2020-02" db="EMBL/GenBank/DDBJ databases">
        <authorList>
            <person name="Sarangi A.N."/>
            <person name="Ghosh S."/>
            <person name="Mukherjee M."/>
            <person name="Tripathy S."/>
        </authorList>
    </citation>
    <scope>NUCLEOTIDE SEQUENCE</scope>
    <source>
        <strain evidence="4">BDU141951</strain>
    </source>
</reference>
<dbReference type="AlphaFoldDB" id="A0A0C1URF3"/>
<organism evidence="4">
    <name type="scientific">Lyngbya confervoides BDU141951</name>
    <dbReference type="NCBI Taxonomy" id="1574623"/>
    <lineage>
        <taxon>Bacteria</taxon>
        <taxon>Bacillati</taxon>
        <taxon>Cyanobacteriota</taxon>
        <taxon>Cyanophyceae</taxon>
        <taxon>Oscillatoriophycideae</taxon>
        <taxon>Oscillatoriales</taxon>
        <taxon>Microcoleaceae</taxon>
        <taxon>Lyngbya</taxon>
    </lineage>
</organism>
<evidence type="ECO:0000256" key="1">
    <source>
        <dbReference type="SAM" id="Coils"/>
    </source>
</evidence>
<evidence type="ECO:0000256" key="2">
    <source>
        <dbReference type="SAM" id="MobiDB-lite"/>
    </source>
</evidence>
<dbReference type="Pfam" id="PF11283">
    <property type="entry name" value="DUF3084"/>
    <property type="match status" value="1"/>
</dbReference>
<reference evidence="4" key="1">
    <citation type="submission" date="2014-11" db="EMBL/GenBank/DDBJ databases">
        <authorList>
            <person name="Malar M.C."/>
            <person name="Sen D."/>
            <person name="Tripathy S."/>
        </authorList>
    </citation>
    <scope>NUCLEOTIDE SEQUENCE</scope>
    <source>
        <strain evidence="4">BDU141951</strain>
    </source>
</reference>
<dbReference type="SUPFAM" id="SSF57997">
    <property type="entry name" value="Tropomyosin"/>
    <property type="match status" value="1"/>
</dbReference>